<name>A0A0F9V353_9ZZZZ</name>
<dbReference type="SMART" id="SM00382">
    <property type="entry name" value="AAA"/>
    <property type="match status" value="1"/>
</dbReference>
<evidence type="ECO:0000313" key="2">
    <source>
        <dbReference type="EMBL" id="KKN60288.1"/>
    </source>
</evidence>
<protein>
    <recommendedName>
        <fullName evidence="1">AAA+ ATPase domain-containing protein</fullName>
    </recommendedName>
</protein>
<dbReference type="SUPFAM" id="SSF52540">
    <property type="entry name" value="P-loop containing nucleoside triphosphate hydrolases"/>
    <property type="match status" value="1"/>
</dbReference>
<organism evidence="2">
    <name type="scientific">marine sediment metagenome</name>
    <dbReference type="NCBI Taxonomy" id="412755"/>
    <lineage>
        <taxon>unclassified sequences</taxon>
        <taxon>metagenomes</taxon>
        <taxon>ecological metagenomes</taxon>
    </lineage>
</organism>
<dbReference type="InterPro" id="IPR027417">
    <property type="entry name" value="P-loop_NTPase"/>
</dbReference>
<evidence type="ECO:0000259" key="1">
    <source>
        <dbReference type="SMART" id="SM00382"/>
    </source>
</evidence>
<accession>A0A0F9V353</accession>
<dbReference type="Gene3D" id="3.40.50.300">
    <property type="entry name" value="P-loop containing nucleotide triphosphate hydrolases"/>
    <property type="match status" value="1"/>
</dbReference>
<gene>
    <name evidence="2" type="ORF">LCGC14_0533380</name>
</gene>
<dbReference type="InterPro" id="IPR003593">
    <property type="entry name" value="AAA+_ATPase"/>
</dbReference>
<dbReference type="GO" id="GO:0005524">
    <property type="term" value="F:ATP binding"/>
    <property type="evidence" value="ECO:0007669"/>
    <property type="project" value="InterPro"/>
</dbReference>
<proteinExistence type="predicted"/>
<reference evidence="2" key="1">
    <citation type="journal article" date="2015" name="Nature">
        <title>Complex archaea that bridge the gap between prokaryotes and eukaryotes.</title>
        <authorList>
            <person name="Spang A."/>
            <person name="Saw J.H."/>
            <person name="Jorgensen S.L."/>
            <person name="Zaremba-Niedzwiedzka K."/>
            <person name="Martijn J."/>
            <person name="Lind A.E."/>
            <person name="van Eijk R."/>
            <person name="Schleper C."/>
            <person name="Guy L."/>
            <person name="Ettema T.J."/>
        </authorList>
    </citation>
    <scope>NUCLEOTIDE SEQUENCE</scope>
</reference>
<comment type="caution">
    <text evidence="2">The sequence shown here is derived from an EMBL/GenBank/DDBJ whole genome shotgun (WGS) entry which is preliminary data.</text>
</comment>
<dbReference type="AlphaFoldDB" id="A0A0F9V353"/>
<feature type="domain" description="AAA+ ATPase" evidence="1">
    <location>
        <begin position="191"/>
        <end position="326"/>
    </location>
</feature>
<dbReference type="InterPro" id="IPR003959">
    <property type="entry name" value="ATPase_AAA_core"/>
</dbReference>
<sequence>MTENKNQWWRDKPPSFWDKISHYGCTDYAKMTLIKDALNGCGEPVNSGAGEGYLTDTKGFLKAVKELGGKTVTRIVEWNYDENDEEVSCKHTTLAFDRGFASLIMNTNNWVRLDFHIADLEISKKMSAITKEYLKPRAESRNIYVITFGSGGCELTDIGKAALPLERDNYSERVLKDYDYIVNDLRSEAPSGRIAILEGAPGTGKTFLVRGILEDAPNATCVIVPAGMIAQLAGPNLISVLLEAKECGGSEHPILLIIEDGDMAIIKRDAGNMDTITSLLNFGDGMLGGLMDLRMVITTNAKKIEIDEAIKRPGRLSGTISVDTLSNKHANKVLSRILGRDINEKDPSKPIPLRSEGFVSERNEPTLAEVYKKARTLGWKPDARSGYKKIMPIGSDPVASNNI</sequence>
<dbReference type="Pfam" id="PF00004">
    <property type="entry name" value="AAA"/>
    <property type="match status" value="1"/>
</dbReference>
<dbReference type="GO" id="GO:0016887">
    <property type="term" value="F:ATP hydrolysis activity"/>
    <property type="evidence" value="ECO:0007669"/>
    <property type="project" value="InterPro"/>
</dbReference>
<dbReference type="EMBL" id="LAZR01000700">
    <property type="protein sequence ID" value="KKN60288.1"/>
    <property type="molecule type" value="Genomic_DNA"/>
</dbReference>